<dbReference type="PRINTS" id="PR00463">
    <property type="entry name" value="EP450I"/>
</dbReference>
<evidence type="ECO:0008006" key="10">
    <source>
        <dbReference type="Google" id="ProtNLM"/>
    </source>
</evidence>
<dbReference type="OMA" id="QANPEYY"/>
<dbReference type="EnsemblPlants" id="AUR62036752-RA">
    <property type="protein sequence ID" value="AUR62036752-RA:cds"/>
    <property type="gene ID" value="AUR62036752"/>
</dbReference>
<keyword evidence="5 7" id="KW-0503">Monooxygenase</keyword>
<keyword evidence="9" id="KW-1185">Reference proteome</keyword>
<dbReference type="AlphaFoldDB" id="A0A803MX22"/>
<evidence type="ECO:0000313" key="9">
    <source>
        <dbReference type="Proteomes" id="UP000596660"/>
    </source>
</evidence>
<dbReference type="GO" id="GO:0016705">
    <property type="term" value="F:oxidoreductase activity, acting on paired donors, with incorporation or reduction of molecular oxygen"/>
    <property type="evidence" value="ECO:0007669"/>
    <property type="project" value="InterPro"/>
</dbReference>
<dbReference type="GO" id="GO:0005506">
    <property type="term" value="F:iron ion binding"/>
    <property type="evidence" value="ECO:0007669"/>
    <property type="project" value="InterPro"/>
</dbReference>
<evidence type="ECO:0000313" key="8">
    <source>
        <dbReference type="EnsemblPlants" id="AUR62036752-RA:cds"/>
    </source>
</evidence>
<dbReference type="InterPro" id="IPR050651">
    <property type="entry name" value="Plant_Cytochrome_P450_Monoox"/>
</dbReference>
<dbReference type="InterPro" id="IPR017972">
    <property type="entry name" value="Cyt_P450_CS"/>
</dbReference>
<accession>A0A803MX22</accession>
<sequence length="302" mass="34536">MLAKMLRLFNDACIGDMVPCLWWLDWWKDRELKRFEAERGVVLREVMEEHREKLKVEGGDDGKSMVVMKPLIQVLLKLQESEPEYYKDDIIFGIILDLLIGSSDTSAETMEWALSLLLNHPQVLNKAKAEINNHIGYERLLEESDLNHLPYLRCIINETLRMYPPAPNLVPHESSEDCTVGGYHIPRGTMLQINLWAIQNDPKIWDDPTSFRPERFEGVEGHKIGYKMMPFGSGRRSCPGEGLATRIIGLTIGSLTQCFELEKVDHNLVDMTTAPGFNLQKAKPLKILVRPCSAMMKLVDQM</sequence>
<dbReference type="Proteomes" id="UP000596660">
    <property type="component" value="Unplaced"/>
</dbReference>
<dbReference type="GO" id="GO:0020037">
    <property type="term" value="F:heme binding"/>
    <property type="evidence" value="ECO:0007669"/>
    <property type="project" value="InterPro"/>
</dbReference>
<evidence type="ECO:0000256" key="5">
    <source>
        <dbReference type="ARBA" id="ARBA00023033"/>
    </source>
</evidence>
<keyword evidence="2 6" id="KW-0479">Metal-binding</keyword>
<dbReference type="InterPro" id="IPR001128">
    <property type="entry name" value="Cyt_P450"/>
</dbReference>
<comment type="cofactor">
    <cofactor evidence="6">
        <name>heme</name>
        <dbReference type="ChEBI" id="CHEBI:30413"/>
    </cofactor>
</comment>
<dbReference type="GO" id="GO:0004497">
    <property type="term" value="F:monooxygenase activity"/>
    <property type="evidence" value="ECO:0007669"/>
    <property type="project" value="UniProtKB-KW"/>
</dbReference>
<protein>
    <recommendedName>
        <fullName evidence="10">Cytochrome P450</fullName>
    </recommendedName>
</protein>
<dbReference type="SMR" id="A0A803MX22"/>
<evidence type="ECO:0000256" key="6">
    <source>
        <dbReference type="PIRSR" id="PIRSR602401-1"/>
    </source>
</evidence>
<evidence type="ECO:0000256" key="3">
    <source>
        <dbReference type="ARBA" id="ARBA00023002"/>
    </source>
</evidence>
<dbReference type="PANTHER" id="PTHR47947:SF24">
    <property type="entry name" value="ISOFLAVONE 2'-HYDROXYLASE-LIKE"/>
    <property type="match status" value="1"/>
</dbReference>
<dbReference type="SUPFAM" id="SSF48264">
    <property type="entry name" value="Cytochrome P450"/>
    <property type="match status" value="1"/>
</dbReference>
<organism evidence="8 9">
    <name type="scientific">Chenopodium quinoa</name>
    <name type="common">Quinoa</name>
    <dbReference type="NCBI Taxonomy" id="63459"/>
    <lineage>
        <taxon>Eukaryota</taxon>
        <taxon>Viridiplantae</taxon>
        <taxon>Streptophyta</taxon>
        <taxon>Embryophyta</taxon>
        <taxon>Tracheophyta</taxon>
        <taxon>Spermatophyta</taxon>
        <taxon>Magnoliopsida</taxon>
        <taxon>eudicotyledons</taxon>
        <taxon>Gunneridae</taxon>
        <taxon>Pentapetalae</taxon>
        <taxon>Caryophyllales</taxon>
        <taxon>Chenopodiaceae</taxon>
        <taxon>Chenopodioideae</taxon>
        <taxon>Atripliceae</taxon>
        <taxon>Chenopodium</taxon>
    </lineage>
</organism>
<dbReference type="PROSITE" id="PS00086">
    <property type="entry name" value="CYTOCHROME_P450"/>
    <property type="match status" value="1"/>
</dbReference>
<evidence type="ECO:0000256" key="4">
    <source>
        <dbReference type="ARBA" id="ARBA00023004"/>
    </source>
</evidence>
<reference evidence="8" key="1">
    <citation type="journal article" date="2017" name="Nature">
        <title>The genome of Chenopodium quinoa.</title>
        <authorList>
            <person name="Jarvis D.E."/>
            <person name="Ho Y.S."/>
            <person name="Lightfoot D.J."/>
            <person name="Schmoeckel S.M."/>
            <person name="Li B."/>
            <person name="Borm T.J.A."/>
            <person name="Ohyanagi H."/>
            <person name="Mineta K."/>
            <person name="Michell C.T."/>
            <person name="Saber N."/>
            <person name="Kharbatia N.M."/>
            <person name="Rupper R.R."/>
            <person name="Sharp A.R."/>
            <person name="Dally N."/>
            <person name="Boughton B.A."/>
            <person name="Woo Y.H."/>
            <person name="Gao G."/>
            <person name="Schijlen E.G.W.M."/>
            <person name="Guo X."/>
            <person name="Momin A.A."/>
            <person name="Negrao S."/>
            <person name="Al-Babili S."/>
            <person name="Gehring C."/>
            <person name="Roessner U."/>
            <person name="Jung C."/>
            <person name="Murphy K."/>
            <person name="Arold S.T."/>
            <person name="Gojobori T."/>
            <person name="van der Linden C.G."/>
            <person name="van Loo E.N."/>
            <person name="Jellen E.N."/>
            <person name="Maughan P.J."/>
            <person name="Tester M."/>
        </authorList>
    </citation>
    <scope>NUCLEOTIDE SEQUENCE [LARGE SCALE GENOMIC DNA]</scope>
    <source>
        <strain evidence="8">cv. PI 614886</strain>
    </source>
</reference>
<keyword evidence="4 6" id="KW-0408">Iron</keyword>
<keyword evidence="1 6" id="KW-0349">Heme</keyword>
<evidence type="ECO:0000256" key="1">
    <source>
        <dbReference type="ARBA" id="ARBA00022617"/>
    </source>
</evidence>
<name>A0A803MX22_CHEQI</name>
<dbReference type="PRINTS" id="PR00385">
    <property type="entry name" value="P450"/>
</dbReference>
<dbReference type="Gramene" id="AUR62036752-RA">
    <property type="protein sequence ID" value="AUR62036752-RA:cds"/>
    <property type="gene ID" value="AUR62036752"/>
</dbReference>
<evidence type="ECO:0000256" key="2">
    <source>
        <dbReference type="ARBA" id="ARBA00022723"/>
    </source>
</evidence>
<dbReference type="Gene3D" id="1.10.630.10">
    <property type="entry name" value="Cytochrome P450"/>
    <property type="match status" value="1"/>
</dbReference>
<keyword evidence="3 7" id="KW-0560">Oxidoreductase</keyword>
<comment type="similarity">
    <text evidence="7">Belongs to the cytochrome P450 family.</text>
</comment>
<dbReference type="InterPro" id="IPR002401">
    <property type="entry name" value="Cyt_P450_E_grp-I"/>
</dbReference>
<proteinExistence type="inferred from homology"/>
<dbReference type="Pfam" id="PF00067">
    <property type="entry name" value="p450"/>
    <property type="match status" value="1"/>
</dbReference>
<dbReference type="PANTHER" id="PTHR47947">
    <property type="entry name" value="CYTOCHROME P450 82C3-RELATED"/>
    <property type="match status" value="1"/>
</dbReference>
<feature type="binding site" description="axial binding residue" evidence="6">
    <location>
        <position position="238"/>
    </location>
    <ligand>
        <name>heme</name>
        <dbReference type="ChEBI" id="CHEBI:30413"/>
    </ligand>
    <ligandPart>
        <name>Fe</name>
        <dbReference type="ChEBI" id="CHEBI:18248"/>
    </ligandPart>
</feature>
<dbReference type="InterPro" id="IPR036396">
    <property type="entry name" value="Cyt_P450_sf"/>
</dbReference>
<evidence type="ECO:0000256" key="7">
    <source>
        <dbReference type="RuleBase" id="RU000461"/>
    </source>
</evidence>
<reference evidence="8" key="2">
    <citation type="submission" date="2021-03" db="UniProtKB">
        <authorList>
            <consortium name="EnsemblPlants"/>
        </authorList>
    </citation>
    <scope>IDENTIFICATION</scope>
</reference>